<dbReference type="AlphaFoldDB" id="A0A9W6LPX0"/>
<dbReference type="Proteomes" id="UP001144471">
    <property type="component" value="Unassembled WGS sequence"/>
</dbReference>
<dbReference type="PROSITE" id="PS00455">
    <property type="entry name" value="AMP_BINDING"/>
    <property type="match status" value="1"/>
</dbReference>
<dbReference type="InterPro" id="IPR002123">
    <property type="entry name" value="Plipid/glycerol_acylTrfase"/>
</dbReference>
<dbReference type="PROSITE" id="PS50075">
    <property type="entry name" value="CARRIER"/>
    <property type="match status" value="1"/>
</dbReference>
<evidence type="ECO:0000256" key="3">
    <source>
        <dbReference type="ARBA" id="ARBA00024484"/>
    </source>
</evidence>
<dbReference type="RefSeq" id="WP_281837772.1">
    <property type="nucleotide sequence ID" value="NZ_BSDY01000034.1"/>
</dbReference>
<dbReference type="Gene3D" id="3.30.300.30">
    <property type="match status" value="1"/>
</dbReference>
<dbReference type="SUPFAM" id="SSF47336">
    <property type="entry name" value="ACP-like"/>
    <property type="match status" value="1"/>
</dbReference>
<keyword evidence="1" id="KW-0596">Phosphopantetheine</keyword>
<dbReference type="Gene3D" id="3.40.50.12780">
    <property type="entry name" value="N-terminal domain of ligase-like"/>
    <property type="match status" value="1"/>
</dbReference>
<dbReference type="PROSITE" id="PS00012">
    <property type="entry name" value="PHOSPHOPANTETHEINE"/>
    <property type="match status" value="1"/>
</dbReference>
<proteinExistence type="predicted"/>
<dbReference type="Gene3D" id="1.10.1200.10">
    <property type="entry name" value="ACP-like"/>
    <property type="match status" value="1"/>
</dbReference>
<dbReference type="InterPro" id="IPR006162">
    <property type="entry name" value="Ppantetheine_attach_site"/>
</dbReference>
<dbReference type="InterPro" id="IPR009081">
    <property type="entry name" value="PP-bd_ACP"/>
</dbReference>
<sequence>MKFIEDYGKLAIVYKEKEYQYKEVIEGIKYYSTLLDIEKEDRVVVFTENRPEIAFSIFAVWERKGTSVNLDGEYSEEELAYVLRDAEPKYIFTSEKNYETAVRAKETTGSTVKIIKFEDVEIPQGYTPDNYVVEAPEGDATAIILYTSGTTGNPKGVMLTTDNIMSNINPLEKIKLYSKEDRFIALLPLHHILPLVTNLLGPMYKGATIVMVEELSSEAIRGALQKYKITIMVGVPRLWEMLHKGLMGKIRANKLALKLFKLCEKMENKKLSKFLFKKVHEGFGGHLRVMASGGAKLDAKIMEDFSTLGFMMLEGYGLTETSPIITFNRPEDAVAGSAGEAIPGVDVMIAEDGEVLAKGPNVMKGYFKNEEATSQVIDGDGWFHTGDLGRLEDGHLYILGRKKEMIVLSNGKNINPADIEDEIMRNTDLIKEMAVVEYHNHLMALVHPDFKAVKEAKIANIKEKLKWEIIDKYNVTAPKYRKILEIKIVKDELPKTKLGKLRRFKLKELLDEPVAKKQEEEKVRERSPEEETVEYLKLKKYLKDTHDLEVTPESHLELDLGLDSLDIVEVLSFIEANFGASIHEEDIARISNVGELCVLIREKGGEYSQGDINWKQILTEDVPVDMAKSTLVGKVVRLATTPILKSRLSMSVEGLENLVDSPCIFAGNHQSFLDGFILNYLLPEKVRDKTFYLAISSHFESGFRKFIANRGNIILVDVDKNLKETLQIAAKVLREGKNLVIFPEGARTRDGDLQQFKKTFGILSRELNIPVVPFGIEGAYEAMPYGASMPNKGEVKIEFFKAIGGEEKEVNETVAETRDVIEKWLMENK</sequence>
<feature type="domain" description="Carrier" evidence="4">
    <location>
        <begin position="528"/>
        <end position="604"/>
    </location>
</feature>
<dbReference type="PANTHER" id="PTHR43272">
    <property type="entry name" value="LONG-CHAIN-FATTY-ACID--COA LIGASE"/>
    <property type="match status" value="1"/>
</dbReference>
<dbReference type="SUPFAM" id="SSF69593">
    <property type="entry name" value="Glycerol-3-phosphate (1)-acyltransferase"/>
    <property type="match status" value="1"/>
</dbReference>
<protein>
    <submittedName>
        <fullName evidence="5">Long-chain-fatty-acid--CoA ligase</fullName>
    </submittedName>
</protein>
<dbReference type="Pfam" id="PF00501">
    <property type="entry name" value="AMP-binding"/>
    <property type="match status" value="1"/>
</dbReference>
<evidence type="ECO:0000313" key="6">
    <source>
        <dbReference type="Proteomes" id="UP001144471"/>
    </source>
</evidence>
<keyword evidence="6" id="KW-1185">Reference proteome</keyword>
<evidence type="ECO:0000259" key="4">
    <source>
        <dbReference type="PROSITE" id="PS50075"/>
    </source>
</evidence>
<evidence type="ECO:0000313" key="5">
    <source>
        <dbReference type="EMBL" id="GLI58097.1"/>
    </source>
</evidence>
<dbReference type="GO" id="GO:0016746">
    <property type="term" value="F:acyltransferase activity"/>
    <property type="evidence" value="ECO:0007669"/>
    <property type="project" value="InterPro"/>
</dbReference>
<dbReference type="CDD" id="cd07989">
    <property type="entry name" value="LPLAT_AGPAT-like"/>
    <property type="match status" value="1"/>
</dbReference>
<gene>
    <name evidence="5" type="ORF">PM10SUCC1_36110</name>
</gene>
<dbReference type="SUPFAM" id="SSF56801">
    <property type="entry name" value="Acetyl-CoA synthetase-like"/>
    <property type="match status" value="1"/>
</dbReference>
<comment type="caution">
    <text evidence="5">The sequence shown here is derived from an EMBL/GenBank/DDBJ whole genome shotgun (WGS) entry which is preliminary data.</text>
</comment>
<evidence type="ECO:0000256" key="2">
    <source>
        <dbReference type="ARBA" id="ARBA00022553"/>
    </source>
</evidence>
<dbReference type="InterPro" id="IPR036736">
    <property type="entry name" value="ACP-like_sf"/>
</dbReference>
<accession>A0A9W6LPX0</accession>
<dbReference type="InterPro" id="IPR020845">
    <property type="entry name" value="AMP-binding_CS"/>
</dbReference>
<keyword evidence="5" id="KW-0436">Ligase</keyword>
<dbReference type="InterPro" id="IPR000873">
    <property type="entry name" value="AMP-dep_synth/lig_dom"/>
</dbReference>
<dbReference type="Pfam" id="PF23562">
    <property type="entry name" value="AMP-binding_C_3"/>
    <property type="match status" value="1"/>
</dbReference>
<comment type="catalytic activity">
    <reaction evidence="3">
        <text>a long-chain fatty acid + ATP + CoA = a long-chain fatty acyl-CoA + AMP + diphosphate</text>
        <dbReference type="Rhea" id="RHEA:15421"/>
        <dbReference type="ChEBI" id="CHEBI:30616"/>
        <dbReference type="ChEBI" id="CHEBI:33019"/>
        <dbReference type="ChEBI" id="CHEBI:57287"/>
        <dbReference type="ChEBI" id="CHEBI:57560"/>
        <dbReference type="ChEBI" id="CHEBI:83139"/>
        <dbReference type="ChEBI" id="CHEBI:456215"/>
        <dbReference type="EC" id="6.2.1.3"/>
    </reaction>
    <physiologicalReaction direction="left-to-right" evidence="3">
        <dbReference type="Rhea" id="RHEA:15422"/>
    </physiologicalReaction>
</comment>
<organism evidence="5 6">
    <name type="scientific">Propionigenium maris DSM 9537</name>
    <dbReference type="NCBI Taxonomy" id="1123000"/>
    <lineage>
        <taxon>Bacteria</taxon>
        <taxon>Fusobacteriati</taxon>
        <taxon>Fusobacteriota</taxon>
        <taxon>Fusobacteriia</taxon>
        <taxon>Fusobacteriales</taxon>
        <taxon>Fusobacteriaceae</taxon>
        <taxon>Propionigenium</taxon>
    </lineage>
</organism>
<evidence type="ECO:0000256" key="1">
    <source>
        <dbReference type="ARBA" id="ARBA00022450"/>
    </source>
</evidence>
<dbReference type="GO" id="GO:0004467">
    <property type="term" value="F:long-chain fatty acid-CoA ligase activity"/>
    <property type="evidence" value="ECO:0007669"/>
    <property type="project" value="UniProtKB-EC"/>
</dbReference>
<dbReference type="PANTHER" id="PTHR43272:SF52">
    <property type="entry name" value="AMP-DEPENDENT SYNTHETASE_LIGASE DOMAIN-CONTAINING PROTEIN"/>
    <property type="match status" value="1"/>
</dbReference>
<dbReference type="Pfam" id="PF01553">
    <property type="entry name" value="Acyltransferase"/>
    <property type="match status" value="1"/>
</dbReference>
<name>A0A9W6LPX0_9FUSO</name>
<dbReference type="InterPro" id="IPR042099">
    <property type="entry name" value="ANL_N_sf"/>
</dbReference>
<dbReference type="EMBL" id="BSDY01000034">
    <property type="protein sequence ID" value="GLI58097.1"/>
    <property type="molecule type" value="Genomic_DNA"/>
</dbReference>
<dbReference type="SMART" id="SM00563">
    <property type="entry name" value="PlsC"/>
    <property type="match status" value="1"/>
</dbReference>
<reference evidence="5" key="1">
    <citation type="submission" date="2022-12" db="EMBL/GenBank/DDBJ databases">
        <title>Reference genome sequencing for broad-spectrum identification of bacterial and archaeal isolates by mass spectrometry.</title>
        <authorList>
            <person name="Sekiguchi Y."/>
            <person name="Tourlousse D.M."/>
        </authorList>
    </citation>
    <scope>NUCLEOTIDE SEQUENCE</scope>
    <source>
        <strain evidence="5">10succ1</strain>
    </source>
</reference>
<dbReference type="InterPro" id="IPR045851">
    <property type="entry name" value="AMP-bd_C_sf"/>
</dbReference>
<dbReference type="GO" id="GO:0016020">
    <property type="term" value="C:membrane"/>
    <property type="evidence" value="ECO:0007669"/>
    <property type="project" value="TreeGrafter"/>
</dbReference>
<dbReference type="Pfam" id="PF00550">
    <property type="entry name" value="PP-binding"/>
    <property type="match status" value="1"/>
</dbReference>
<keyword evidence="2" id="KW-0597">Phosphoprotein</keyword>